<evidence type="ECO:0000313" key="7">
    <source>
        <dbReference type="EMBL" id="PAV22697.1"/>
    </source>
</evidence>
<keyword evidence="5" id="KW-0732">Signal</keyword>
<dbReference type="Gene3D" id="3.20.20.80">
    <property type="entry name" value="Glycosidases"/>
    <property type="match status" value="1"/>
</dbReference>
<dbReference type="GO" id="GO:0009986">
    <property type="term" value="C:cell surface"/>
    <property type="evidence" value="ECO:0007669"/>
    <property type="project" value="TreeGrafter"/>
</dbReference>
<protein>
    <submittedName>
        <fullName evidence="7">Glycoside hydrolase family 5</fullName>
    </submittedName>
</protein>
<keyword evidence="3 4" id="KW-0326">Glycosidase</keyword>
<evidence type="ECO:0000256" key="4">
    <source>
        <dbReference type="RuleBase" id="RU361153"/>
    </source>
</evidence>
<organism evidence="7 8">
    <name type="scientific">Pyrrhoderma noxium</name>
    <dbReference type="NCBI Taxonomy" id="2282107"/>
    <lineage>
        <taxon>Eukaryota</taxon>
        <taxon>Fungi</taxon>
        <taxon>Dikarya</taxon>
        <taxon>Basidiomycota</taxon>
        <taxon>Agaricomycotina</taxon>
        <taxon>Agaricomycetes</taxon>
        <taxon>Hymenochaetales</taxon>
        <taxon>Hymenochaetaceae</taxon>
        <taxon>Pyrrhoderma</taxon>
    </lineage>
</organism>
<keyword evidence="2 4" id="KW-0378">Hydrolase</keyword>
<evidence type="ECO:0000259" key="6">
    <source>
        <dbReference type="Pfam" id="PF00150"/>
    </source>
</evidence>
<dbReference type="InterPro" id="IPR050386">
    <property type="entry name" value="Glycosyl_hydrolase_5"/>
</dbReference>
<feature type="domain" description="Glycoside hydrolase family 5" evidence="6">
    <location>
        <begin position="84"/>
        <end position="316"/>
    </location>
</feature>
<keyword evidence="8" id="KW-1185">Reference proteome</keyword>
<dbReference type="InterPro" id="IPR001547">
    <property type="entry name" value="Glyco_hydro_5"/>
</dbReference>
<dbReference type="InterPro" id="IPR017853">
    <property type="entry name" value="GH"/>
</dbReference>
<gene>
    <name evidence="7" type="ORF">PNOK_0265400</name>
</gene>
<reference evidence="7 8" key="1">
    <citation type="journal article" date="2017" name="Mol. Ecol.">
        <title>Comparative and population genomic landscape of Phellinus noxius: A hypervariable fungus causing root rot in trees.</title>
        <authorList>
            <person name="Chung C.L."/>
            <person name="Lee T.J."/>
            <person name="Akiba M."/>
            <person name="Lee H.H."/>
            <person name="Kuo T.H."/>
            <person name="Liu D."/>
            <person name="Ke H.M."/>
            <person name="Yokoi T."/>
            <person name="Roa M.B."/>
            <person name="Lu M.J."/>
            <person name="Chang Y.Y."/>
            <person name="Ann P.J."/>
            <person name="Tsai J.N."/>
            <person name="Chen C.Y."/>
            <person name="Tzean S.S."/>
            <person name="Ota Y."/>
            <person name="Hattori T."/>
            <person name="Sahashi N."/>
            <person name="Liou R.F."/>
            <person name="Kikuchi T."/>
            <person name="Tsai I.J."/>
        </authorList>
    </citation>
    <scope>NUCLEOTIDE SEQUENCE [LARGE SCALE GENOMIC DNA]</scope>
    <source>
        <strain evidence="7 8">FFPRI411160</strain>
    </source>
</reference>
<dbReference type="FunCoup" id="A0A286USY2">
    <property type="interactions" value="26"/>
</dbReference>
<dbReference type="EMBL" id="NBII01000002">
    <property type="protein sequence ID" value="PAV22697.1"/>
    <property type="molecule type" value="Genomic_DNA"/>
</dbReference>
<dbReference type="GO" id="GO:0008422">
    <property type="term" value="F:beta-glucosidase activity"/>
    <property type="evidence" value="ECO:0007669"/>
    <property type="project" value="TreeGrafter"/>
</dbReference>
<evidence type="ECO:0000256" key="5">
    <source>
        <dbReference type="SAM" id="SignalP"/>
    </source>
</evidence>
<evidence type="ECO:0000313" key="8">
    <source>
        <dbReference type="Proteomes" id="UP000217199"/>
    </source>
</evidence>
<evidence type="ECO:0000256" key="3">
    <source>
        <dbReference type="ARBA" id="ARBA00023295"/>
    </source>
</evidence>
<dbReference type="STRING" id="2282107.A0A286USY2"/>
<dbReference type="Proteomes" id="UP000217199">
    <property type="component" value="Unassembled WGS sequence"/>
</dbReference>
<sequence length="440" mass="49287">MPRLPSITICYALASILFSTLARADSPISPTFPYGEEKVRGVNIGGWLVLEPWVTPSLFEKTGNVNIVDEWTFGELQDKSVAEAALKDHWDTFYSEDDFKEIAAAGINHVRIPIGYWAFQPSPDEPYISGQLPYLQKAIGWAGKHGLKVIVDFHGAPGSQNGYDNSGHKMTTPTWASNSTNVARTNSVLKEIAEMFTPQVEVASIIAPLNEPAGYFSDQVLEVTKQYWLDSYEAIRTQNGSETNTVVLIHDAFQNSSYWSDFMTSSEYQGVVLDTHIYQVFSDEKVNMTTNEHLQLACNQTEILESYELDVVVGEWCPAITDCAKYLNGRGVGARFDGTYPNSTYVGDCSLYTGSGASFSGDYKEFLRKFWEVQADAYETRYGWVQWLWKTEEGTGEEWSYKAGLEYGWIPQDPTERKYPGLCDSLQASISLNINASINM</sequence>
<evidence type="ECO:0000256" key="1">
    <source>
        <dbReference type="ARBA" id="ARBA00005641"/>
    </source>
</evidence>
<dbReference type="GO" id="GO:0009251">
    <property type="term" value="P:glucan catabolic process"/>
    <property type="evidence" value="ECO:0007669"/>
    <property type="project" value="TreeGrafter"/>
</dbReference>
<feature type="signal peptide" evidence="5">
    <location>
        <begin position="1"/>
        <end position="24"/>
    </location>
</feature>
<dbReference type="PANTHER" id="PTHR31297:SF42">
    <property type="entry name" value="GLYCOSIDE HYDROLASE FAMILY 5 DOMAIN-CONTAINING PROTEIN"/>
    <property type="match status" value="1"/>
</dbReference>
<dbReference type="PANTHER" id="PTHR31297">
    <property type="entry name" value="GLUCAN ENDO-1,6-BETA-GLUCOSIDASE B"/>
    <property type="match status" value="1"/>
</dbReference>
<proteinExistence type="inferred from homology"/>
<accession>A0A286USY2</accession>
<dbReference type="InParanoid" id="A0A286USY2"/>
<comment type="caution">
    <text evidence="7">The sequence shown here is derived from an EMBL/GenBank/DDBJ whole genome shotgun (WGS) entry which is preliminary data.</text>
</comment>
<dbReference type="OrthoDB" id="62120at2759"/>
<feature type="chain" id="PRO_5013709370" evidence="5">
    <location>
        <begin position="25"/>
        <end position="440"/>
    </location>
</feature>
<evidence type="ECO:0000256" key="2">
    <source>
        <dbReference type="ARBA" id="ARBA00022801"/>
    </source>
</evidence>
<dbReference type="AlphaFoldDB" id="A0A286USY2"/>
<dbReference type="GO" id="GO:0005576">
    <property type="term" value="C:extracellular region"/>
    <property type="evidence" value="ECO:0007669"/>
    <property type="project" value="TreeGrafter"/>
</dbReference>
<dbReference type="Pfam" id="PF00150">
    <property type="entry name" value="Cellulase"/>
    <property type="match status" value="1"/>
</dbReference>
<comment type="similarity">
    <text evidence="1 4">Belongs to the glycosyl hydrolase 5 (cellulase A) family.</text>
</comment>
<name>A0A286USY2_9AGAM</name>
<dbReference type="SUPFAM" id="SSF51445">
    <property type="entry name" value="(Trans)glycosidases"/>
    <property type="match status" value="1"/>
</dbReference>